<comment type="caution">
    <text evidence="2">The sequence shown here is derived from an EMBL/GenBank/DDBJ whole genome shotgun (WGS) entry which is preliminary data.</text>
</comment>
<dbReference type="SUPFAM" id="SSF160113">
    <property type="entry name" value="YegP-like"/>
    <property type="match status" value="2"/>
</dbReference>
<accession>A0ABX4CGY1</accession>
<feature type="domain" description="DUF1508" evidence="1">
    <location>
        <begin position="10"/>
        <end position="53"/>
    </location>
</feature>
<evidence type="ECO:0000259" key="1">
    <source>
        <dbReference type="Pfam" id="PF07411"/>
    </source>
</evidence>
<dbReference type="EMBL" id="MUGY01000010">
    <property type="protein sequence ID" value="OXA94162.1"/>
    <property type="molecule type" value="Genomic_DNA"/>
</dbReference>
<keyword evidence="3" id="KW-1185">Reference proteome</keyword>
<reference evidence="2 3" key="1">
    <citation type="submission" date="2016-11" db="EMBL/GenBank/DDBJ databases">
        <title>Whole genomes of Flavobacteriaceae.</title>
        <authorList>
            <person name="Stine C."/>
            <person name="Li C."/>
            <person name="Tadesse D."/>
        </authorList>
    </citation>
    <scope>NUCLEOTIDE SEQUENCE [LARGE SCALE GENOMIC DNA]</scope>
    <source>
        <strain evidence="2 3">ATCC 29551</strain>
    </source>
</reference>
<dbReference type="Pfam" id="PF07411">
    <property type="entry name" value="DUF1508"/>
    <property type="match status" value="2"/>
</dbReference>
<dbReference type="InterPro" id="IPR036913">
    <property type="entry name" value="YegP-like_sf"/>
</dbReference>
<dbReference type="Proteomes" id="UP000198424">
    <property type="component" value="Unassembled WGS sequence"/>
</dbReference>
<sequence>MEKFVITKNTNDEFQFEFINKEGEILLRSSGYTRKFMCEKGIESVKTNSQDSTKFYKKTISDTKVYFNLKAFNGKIIGMSKMYDDRTSRDEGIEFLKEKALHAITEDQSKLIEKNINSESIAC</sequence>
<dbReference type="PANTHER" id="PTHR40606">
    <property type="match status" value="1"/>
</dbReference>
<gene>
    <name evidence="2" type="ORF">B0A62_10910</name>
</gene>
<dbReference type="Gene3D" id="2.30.29.80">
    <property type="match status" value="1"/>
</dbReference>
<evidence type="ECO:0000313" key="2">
    <source>
        <dbReference type="EMBL" id="OXA94162.1"/>
    </source>
</evidence>
<dbReference type="InterPro" id="IPR010879">
    <property type="entry name" value="DUF1508"/>
</dbReference>
<proteinExistence type="predicted"/>
<dbReference type="RefSeq" id="WP_051885876.1">
    <property type="nucleotide sequence ID" value="NZ_JBEWQG010000028.1"/>
</dbReference>
<dbReference type="PANTHER" id="PTHR40606:SF1">
    <property type="entry name" value="UPF0339 PROTEIN YEGP"/>
    <property type="match status" value="1"/>
</dbReference>
<feature type="domain" description="DUF1508" evidence="1">
    <location>
        <begin position="61"/>
        <end position="103"/>
    </location>
</feature>
<name>A0ABX4CGY1_FLAHY</name>
<protein>
    <recommendedName>
        <fullName evidence="1">DUF1508 domain-containing protein</fullName>
    </recommendedName>
</protein>
<evidence type="ECO:0000313" key="3">
    <source>
        <dbReference type="Proteomes" id="UP000198424"/>
    </source>
</evidence>
<dbReference type="InterPro" id="IPR051141">
    <property type="entry name" value="UPF0339_domain"/>
</dbReference>
<organism evidence="2 3">
    <name type="scientific">Flavobacterium hydatis</name>
    <name type="common">Cytophaga aquatilis</name>
    <dbReference type="NCBI Taxonomy" id="991"/>
    <lineage>
        <taxon>Bacteria</taxon>
        <taxon>Pseudomonadati</taxon>
        <taxon>Bacteroidota</taxon>
        <taxon>Flavobacteriia</taxon>
        <taxon>Flavobacteriales</taxon>
        <taxon>Flavobacteriaceae</taxon>
        <taxon>Flavobacterium</taxon>
    </lineage>
</organism>